<feature type="domain" description="Bacterial virulence" evidence="2">
    <location>
        <begin position="273"/>
        <end position="457"/>
    </location>
</feature>
<dbReference type="InterPro" id="IPR029058">
    <property type="entry name" value="AB_hydrolase_fold"/>
</dbReference>
<keyword evidence="3" id="KW-0378">Hydrolase</keyword>
<name>A0AAU8MX07_9GAMM</name>
<gene>
    <name evidence="3" type="ORF">ABU614_02645</name>
</gene>
<sequence length="469" mass="49013">MPAPIRFASFLLCLLCALVAGAAVAAPAAATVSHGRFQRATVRLPAGEVRRVVLWFAGDGDARARRARLEALAGDGALVAQIDLRALQAALRRDGGDCAFSAGDVENFSRFLQAYYRLPTYRLPLLLGDGEGAAWAYAIAAQGHAGLFAGAVSEGFCPSIAPARALCAGGALRLRADGAYARLQAAPLSLPWLVAADPAQARACTADEVERFVAAVPQARRFARSARGDATPGLRAALIALGAQRHVSLPPPPPDLHGLPLVEAAAAAGGNADSFAIFVSGDGGWADFDRSVAARLGRAGVPTVGVDSLRYFWTPRTPQSFAADLERIVRYYRAQWRRPRVLLIGFSQGADVLPAAYNRLAPDVRAAVRGTALISPGQKAEYEFHLSNWIGGSDRGLPIAPEVARMPAARTLCLYGRDDGDALCPRLPAQAAQRAALPGDHHLGSDYDGVAARVLSAAGIAAPAASAAP</sequence>
<feature type="signal peptide" evidence="1">
    <location>
        <begin position="1"/>
        <end position="25"/>
    </location>
</feature>
<dbReference type="RefSeq" id="WP_363798858.1">
    <property type="nucleotide sequence ID" value="NZ_CP159925.1"/>
</dbReference>
<dbReference type="Gene3D" id="3.40.50.1820">
    <property type="entry name" value="alpha/beta hydrolase"/>
    <property type="match status" value="1"/>
</dbReference>
<accession>A0AAU8MX07</accession>
<proteinExistence type="predicted"/>
<dbReference type="InterPro" id="IPR010333">
    <property type="entry name" value="VirJ"/>
</dbReference>
<dbReference type="SUPFAM" id="SSF53474">
    <property type="entry name" value="alpha/beta-Hydrolases"/>
    <property type="match status" value="1"/>
</dbReference>
<protein>
    <submittedName>
        <fullName evidence="3">AcvB/VirJ family lysyl-phosphatidylglycerol hydrolase</fullName>
    </submittedName>
</protein>
<evidence type="ECO:0000259" key="2">
    <source>
        <dbReference type="Pfam" id="PF06057"/>
    </source>
</evidence>
<organism evidence="3">
    <name type="scientific">Lysobacter firmicutimachus</name>
    <dbReference type="NCBI Taxonomy" id="1792846"/>
    <lineage>
        <taxon>Bacteria</taxon>
        <taxon>Pseudomonadati</taxon>
        <taxon>Pseudomonadota</taxon>
        <taxon>Gammaproteobacteria</taxon>
        <taxon>Lysobacterales</taxon>
        <taxon>Lysobacteraceae</taxon>
        <taxon>Lysobacter</taxon>
    </lineage>
</organism>
<dbReference type="GO" id="GO:0016787">
    <property type="term" value="F:hydrolase activity"/>
    <property type="evidence" value="ECO:0007669"/>
    <property type="project" value="UniProtKB-KW"/>
</dbReference>
<evidence type="ECO:0000256" key="1">
    <source>
        <dbReference type="SAM" id="SignalP"/>
    </source>
</evidence>
<dbReference type="AlphaFoldDB" id="A0AAU8MX07"/>
<dbReference type="InterPro" id="IPR011225">
    <property type="entry name" value="IV_sec_VirJ"/>
</dbReference>
<dbReference type="Pfam" id="PF06057">
    <property type="entry name" value="VirJ"/>
    <property type="match status" value="1"/>
</dbReference>
<dbReference type="EMBL" id="CP159925">
    <property type="protein sequence ID" value="XCO75708.1"/>
    <property type="molecule type" value="Genomic_DNA"/>
</dbReference>
<keyword evidence="1" id="KW-0732">Signal</keyword>
<reference evidence="3" key="1">
    <citation type="submission" date="2024-06" db="EMBL/GenBank/DDBJ databases">
        <authorList>
            <person name="Li S."/>
        </authorList>
    </citation>
    <scope>NUCLEOTIDE SEQUENCE</scope>
    <source>
        <strain evidence="3">SR10</strain>
    </source>
</reference>
<feature type="chain" id="PRO_5043448402" evidence="1">
    <location>
        <begin position="26"/>
        <end position="469"/>
    </location>
</feature>
<dbReference type="PIRSF" id="PIRSF029063">
    <property type="entry name" value="IV_sec_VirJ"/>
    <property type="match status" value="1"/>
</dbReference>
<evidence type="ECO:0000313" key="3">
    <source>
        <dbReference type="EMBL" id="XCO75708.1"/>
    </source>
</evidence>